<dbReference type="InterPro" id="IPR036388">
    <property type="entry name" value="WH-like_DNA-bd_sf"/>
</dbReference>
<dbReference type="InterPro" id="IPR025374">
    <property type="entry name" value="DUF4364"/>
</dbReference>
<dbReference type="Proteomes" id="UP000005561">
    <property type="component" value="Unassembled WGS sequence"/>
</dbReference>
<dbReference type="EMBL" id="ACCL02000046">
    <property type="protein sequence ID" value="EET58152.1"/>
    <property type="molecule type" value="Genomic_DNA"/>
</dbReference>
<dbReference type="STRING" id="168384.SAMN05660368_04235"/>
<proteinExistence type="predicted"/>
<organism evidence="1 2">
    <name type="scientific">Marvinbryantia formatexigens DSM 14469</name>
    <dbReference type="NCBI Taxonomy" id="478749"/>
    <lineage>
        <taxon>Bacteria</taxon>
        <taxon>Bacillati</taxon>
        <taxon>Bacillota</taxon>
        <taxon>Clostridia</taxon>
        <taxon>Lachnospirales</taxon>
        <taxon>Lachnospiraceae</taxon>
        <taxon>Marvinbryantia</taxon>
    </lineage>
</organism>
<evidence type="ECO:0000313" key="2">
    <source>
        <dbReference type="Proteomes" id="UP000005561"/>
    </source>
</evidence>
<dbReference type="eggNOG" id="COG3432">
    <property type="taxonomic scope" value="Bacteria"/>
</dbReference>
<name>C6LMK0_9FIRM</name>
<comment type="caution">
    <text evidence="1">The sequence shown here is derived from an EMBL/GenBank/DDBJ whole genome shotgun (WGS) entry which is preliminary data.</text>
</comment>
<accession>C6LMK0</accession>
<dbReference type="AlphaFoldDB" id="C6LMK0"/>
<keyword evidence="2" id="KW-1185">Reference proteome</keyword>
<gene>
    <name evidence="1" type="ORF">BRYFOR_09901</name>
</gene>
<dbReference type="Gene3D" id="1.10.10.10">
    <property type="entry name" value="Winged helix-like DNA-binding domain superfamily/Winged helix DNA-binding domain"/>
    <property type="match status" value="1"/>
</dbReference>
<evidence type="ECO:0008006" key="3">
    <source>
        <dbReference type="Google" id="ProtNLM"/>
    </source>
</evidence>
<sequence length="187" mass="21679">MSASKSRGLRQGEEEAHMKDVHTLYKLIILSMLDRVEFELTNSQITAFILEEQYTDYFTVQETLADMIESGLLEAKTIRNSTRYAMTESGKETLAYFGDDISDGIKEDIEKYFRKNKLQMRNDNAVIADYYRTNGNEFTARLQVKEKEAVLVEVALTVPLEQQAIVLCDNWKKKSQQIYGYLMKELM</sequence>
<protein>
    <recommendedName>
        <fullName evidence="3">DUF4364 domain-containing protein</fullName>
    </recommendedName>
</protein>
<reference evidence="1" key="1">
    <citation type="submission" date="2009-07" db="EMBL/GenBank/DDBJ databases">
        <authorList>
            <person name="Weinstock G."/>
            <person name="Sodergren E."/>
            <person name="Clifton S."/>
            <person name="Fulton L."/>
            <person name="Fulton B."/>
            <person name="Courtney L."/>
            <person name="Fronick C."/>
            <person name="Harrison M."/>
            <person name="Strong C."/>
            <person name="Farmer C."/>
            <person name="Delahaunty K."/>
            <person name="Markovic C."/>
            <person name="Hall O."/>
            <person name="Minx P."/>
            <person name="Tomlinson C."/>
            <person name="Mitreva M."/>
            <person name="Nelson J."/>
            <person name="Hou S."/>
            <person name="Wollam A."/>
            <person name="Pepin K.H."/>
            <person name="Johnson M."/>
            <person name="Bhonagiri V."/>
            <person name="Nash W.E."/>
            <person name="Warren W."/>
            <person name="Chinwalla A."/>
            <person name="Mardis E.R."/>
            <person name="Wilson R.K."/>
        </authorList>
    </citation>
    <scope>NUCLEOTIDE SEQUENCE [LARGE SCALE GENOMIC DNA]</scope>
    <source>
        <strain evidence="1">DSM 14469</strain>
    </source>
</reference>
<evidence type="ECO:0000313" key="1">
    <source>
        <dbReference type="EMBL" id="EET58152.1"/>
    </source>
</evidence>
<dbReference type="Pfam" id="PF14277">
    <property type="entry name" value="DUF4364"/>
    <property type="match status" value="1"/>
</dbReference>